<organism evidence="3 4">
    <name type="scientific">Stieleria maiorica</name>
    <dbReference type="NCBI Taxonomy" id="2795974"/>
    <lineage>
        <taxon>Bacteria</taxon>
        <taxon>Pseudomonadati</taxon>
        <taxon>Planctomycetota</taxon>
        <taxon>Planctomycetia</taxon>
        <taxon>Pirellulales</taxon>
        <taxon>Pirellulaceae</taxon>
        <taxon>Stieleria</taxon>
    </lineage>
</organism>
<reference evidence="3 4" key="1">
    <citation type="submission" date="2019-02" db="EMBL/GenBank/DDBJ databases">
        <title>Planctomycetal bacteria perform biofilm scaping via a novel small molecule.</title>
        <authorList>
            <person name="Jeske O."/>
            <person name="Boedeker C."/>
            <person name="Wiegand S."/>
            <person name="Breitling P."/>
            <person name="Kallscheuer N."/>
            <person name="Jogler M."/>
            <person name="Rohde M."/>
            <person name="Petersen J."/>
            <person name="Medema M.H."/>
            <person name="Surup F."/>
            <person name="Jogler C."/>
        </authorList>
    </citation>
    <scope>NUCLEOTIDE SEQUENCE [LARGE SCALE GENOMIC DNA]</scope>
    <source>
        <strain evidence="3 4">Mal15</strain>
    </source>
</reference>
<dbReference type="AlphaFoldDB" id="A0A5B9M8V8"/>
<evidence type="ECO:0000259" key="2">
    <source>
        <dbReference type="Pfam" id="PF13524"/>
    </source>
</evidence>
<evidence type="ECO:0000313" key="3">
    <source>
        <dbReference type="EMBL" id="QEF96460.1"/>
    </source>
</evidence>
<dbReference type="RefSeq" id="WP_147866273.1">
    <property type="nucleotide sequence ID" value="NZ_CP036264.1"/>
</dbReference>
<proteinExistence type="predicted"/>
<dbReference type="Pfam" id="PF13524">
    <property type="entry name" value="Glyco_trans_1_2"/>
    <property type="match status" value="1"/>
</dbReference>
<dbReference type="KEGG" id="smam:Mal15_04880"/>
<dbReference type="InterPro" id="IPR027417">
    <property type="entry name" value="P-loop_NTPase"/>
</dbReference>
<accession>A0A5B9M8V8</accession>
<dbReference type="Pfam" id="PF13469">
    <property type="entry name" value="Sulfotransfer_3"/>
    <property type="match status" value="1"/>
</dbReference>
<dbReference type="Proteomes" id="UP000321353">
    <property type="component" value="Chromosome"/>
</dbReference>
<keyword evidence="4" id="KW-1185">Reference proteome</keyword>
<dbReference type="PANTHER" id="PTHR12788:SF10">
    <property type="entry name" value="PROTEIN-TYROSINE SULFOTRANSFERASE"/>
    <property type="match status" value="1"/>
</dbReference>
<evidence type="ECO:0000313" key="4">
    <source>
        <dbReference type="Proteomes" id="UP000321353"/>
    </source>
</evidence>
<dbReference type="PANTHER" id="PTHR12788">
    <property type="entry name" value="PROTEIN-TYROSINE SULFOTRANSFERASE 2"/>
    <property type="match status" value="1"/>
</dbReference>
<dbReference type="InterPro" id="IPR026634">
    <property type="entry name" value="TPST-like"/>
</dbReference>
<protein>
    <submittedName>
        <fullName evidence="3">Sulfotransferase domain protein</fullName>
    </submittedName>
</protein>
<dbReference type="SUPFAM" id="SSF52540">
    <property type="entry name" value="P-loop containing nucleoside triphosphate hydrolases"/>
    <property type="match status" value="1"/>
</dbReference>
<evidence type="ECO:0000256" key="1">
    <source>
        <dbReference type="ARBA" id="ARBA00022679"/>
    </source>
</evidence>
<dbReference type="Gene3D" id="3.40.50.300">
    <property type="entry name" value="P-loop containing nucleotide triphosphate hydrolases"/>
    <property type="match status" value="1"/>
</dbReference>
<feature type="domain" description="Spore protein YkvP/CgeB glycosyl transferase-like" evidence="2">
    <location>
        <begin position="177"/>
        <end position="317"/>
    </location>
</feature>
<sequence>MTPKTVLLVAGSAGFSTRDVWEGYRQGLAQCGVNVIPYATFSMLRVLSHEAVGNDIVGKAHDVRNGVDAVVFIDGMHFSGERAWVPATLRDSNILTAVIKTDDPYCPIADTQRLYHLVCTNELYQKPDAEAYLPTATLAAPEISARVGQEPESDVVFIGTLFEDRVATMLKLAEHCDRRGLRFRMAGNFPADATQFKRIPAVDFSSGTVRPDAKWRMYAASKLVLNLFRAADQAVSPSPRVFEVTALGSPALLTGVRRDEVTRIFGDSVYHFDDADELCQQVDRAIANDADRRRRVAQAKLITDQAHLYRHRSETLLKLLARQRARFSTLRVTSARPDAADTPAESGATLKPDRIPEERLAWLIGCGRTGSTWLCEMLDALPEMRGWHEPYFGRLVQHLAERPDERKRPSAFFFDGNGKAGLRAIRAAFYEVAKERYPGFGAEALVVKEVNTPELFAMIEELFPLSRMLFLVRDPFDVLDSYIDMRQPGSWNRASNDRASSDPKHLAKHIASAYARAADAFEAFEVSQRLQVRYESMITDAAGELVRIASFLGTQANVDEIDRVVDRFRFDRHKDTGPGAFRRHGRPGVWQDSPHFTRQVHETAESILGELRERFGYTATSPR</sequence>
<keyword evidence="1 3" id="KW-0808">Transferase</keyword>
<dbReference type="EMBL" id="CP036264">
    <property type="protein sequence ID" value="QEF96460.1"/>
    <property type="molecule type" value="Genomic_DNA"/>
</dbReference>
<name>A0A5B9M8V8_9BACT</name>
<dbReference type="InterPro" id="IPR055259">
    <property type="entry name" value="YkvP/CgeB_Glyco_trans-like"/>
</dbReference>
<dbReference type="GO" id="GO:0008476">
    <property type="term" value="F:protein-tyrosine sulfotransferase activity"/>
    <property type="evidence" value="ECO:0007669"/>
    <property type="project" value="InterPro"/>
</dbReference>
<gene>
    <name evidence="3" type="ORF">Mal15_04880</name>
</gene>